<keyword evidence="3 4" id="KW-0067">ATP-binding</keyword>
<dbReference type="Proteomes" id="UP001501637">
    <property type="component" value="Unassembled WGS sequence"/>
</dbReference>
<gene>
    <name evidence="6" type="ORF">GCM10010449_61000</name>
</gene>
<dbReference type="InterPro" id="IPR011761">
    <property type="entry name" value="ATP-grasp"/>
</dbReference>
<dbReference type="InterPro" id="IPR040570">
    <property type="entry name" value="LAL_C2"/>
</dbReference>
<evidence type="ECO:0000256" key="2">
    <source>
        <dbReference type="ARBA" id="ARBA00022741"/>
    </source>
</evidence>
<reference evidence="7" key="1">
    <citation type="journal article" date="2019" name="Int. J. Syst. Evol. Microbiol.">
        <title>The Global Catalogue of Microorganisms (GCM) 10K type strain sequencing project: providing services to taxonomists for standard genome sequencing and annotation.</title>
        <authorList>
            <consortium name="The Broad Institute Genomics Platform"/>
            <consortium name="The Broad Institute Genome Sequencing Center for Infectious Disease"/>
            <person name="Wu L."/>
            <person name="Ma J."/>
        </authorList>
    </citation>
    <scope>NUCLEOTIDE SEQUENCE [LARGE SCALE GENOMIC DNA]</scope>
    <source>
        <strain evidence="7">JCM 9092</strain>
    </source>
</reference>
<keyword evidence="7" id="KW-1185">Reference proteome</keyword>
<protein>
    <submittedName>
        <fullName evidence="6">ATP-grasp domain-containing protein</fullName>
    </submittedName>
</protein>
<feature type="domain" description="ATP-grasp" evidence="5">
    <location>
        <begin position="113"/>
        <end position="306"/>
    </location>
</feature>
<proteinExistence type="predicted"/>
<evidence type="ECO:0000259" key="5">
    <source>
        <dbReference type="PROSITE" id="PS50975"/>
    </source>
</evidence>
<dbReference type="Gene3D" id="3.30.470.20">
    <property type="entry name" value="ATP-grasp fold, B domain"/>
    <property type="match status" value="1"/>
</dbReference>
<keyword evidence="1" id="KW-0436">Ligase</keyword>
<name>A0ABP6N4I5_9ACTN</name>
<evidence type="ECO:0000256" key="3">
    <source>
        <dbReference type="ARBA" id="ARBA00022840"/>
    </source>
</evidence>
<evidence type="ECO:0000256" key="1">
    <source>
        <dbReference type="ARBA" id="ARBA00022598"/>
    </source>
</evidence>
<evidence type="ECO:0000256" key="4">
    <source>
        <dbReference type="PROSITE-ProRule" id="PRU00409"/>
    </source>
</evidence>
<dbReference type="RefSeq" id="WP_344526268.1">
    <property type="nucleotide sequence ID" value="NZ_BAAAUG010000126.1"/>
</dbReference>
<comment type="caution">
    <text evidence="6">The sequence shown here is derived from an EMBL/GenBank/DDBJ whole genome shotgun (WGS) entry which is preliminary data.</text>
</comment>
<keyword evidence="2 4" id="KW-0547">Nucleotide-binding</keyword>
<organism evidence="6 7">
    <name type="scientific">Streptomyces rectiviolaceus</name>
    <dbReference type="NCBI Taxonomy" id="332591"/>
    <lineage>
        <taxon>Bacteria</taxon>
        <taxon>Bacillati</taxon>
        <taxon>Actinomycetota</taxon>
        <taxon>Actinomycetes</taxon>
        <taxon>Kitasatosporales</taxon>
        <taxon>Streptomycetaceae</taxon>
        <taxon>Streptomyces</taxon>
    </lineage>
</organism>
<accession>A0ABP6N4I5</accession>
<dbReference type="Pfam" id="PF13535">
    <property type="entry name" value="ATP-grasp_4"/>
    <property type="match status" value="1"/>
</dbReference>
<dbReference type="PANTHER" id="PTHR43585">
    <property type="entry name" value="FUMIPYRROLE BIOSYNTHESIS PROTEIN C"/>
    <property type="match status" value="1"/>
</dbReference>
<evidence type="ECO:0000313" key="6">
    <source>
        <dbReference type="EMBL" id="GAA3131766.1"/>
    </source>
</evidence>
<dbReference type="InterPro" id="IPR052032">
    <property type="entry name" value="ATP-dep_AA_Ligase"/>
</dbReference>
<dbReference type="SUPFAM" id="SSF56059">
    <property type="entry name" value="Glutathione synthetase ATP-binding domain-like"/>
    <property type="match status" value="1"/>
</dbReference>
<dbReference type="PROSITE" id="PS50975">
    <property type="entry name" value="ATP_GRASP"/>
    <property type="match status" value="1"/>
</dbReference>
<dbReference type="EMBL" id="BAAAUG010000126">
    <property type="protein sequence ID" value="GAA3131766.1"/>
    <property type="molecule type" value="Genomic_DNA"/>
</dbReference>
<dbReference type="Pfam" id="PF18603">
    <property type="entry name" value="LAL_C2"/>
    <property type="match status" value="1"/>
</dbReference>
<dbReference type="PANTHER" id="PTHR43585:SF2">
    <property type="entry name" value="ATP-GRASP ENZYME FSQD"/>
    <property type="match status" value="1"/>
</dbReference>
<sequence length="408" mass="42856">MTIAALEALTFGLGRLVEAAGDAGHRLCLLTGDRAVYRHELDRIEPGALDIVDVDTRDVAASAMALAAVPGLKGLINSTDTWSVPGADLAAELGLHGPGPAAVRLLRDKSRVRNLLHEQNLSRGPALTIPAEPAAADEVLREVGLPAVLKDSAGTSSRNVWLVRDERQLHAALREASRLPFSGRLFAEPFFAGPVYSAETLSWAGETKLLGVLSRQMSPEPSVREEAAAFPVALLEPQLALIQDWVGRVLETAGHDAGFAHVEFVLTTEGPELVEINRRIGGALVGEALCRALRTNVYDAMVAVALGLRPALLDAPAATGPATGFVLVYPHRPGTLTGWTGVDGLAAFPGSPEWYPTAAPGDRLEHVSDQRGCTGIVLAEGATAELALHRALSAAGSIRPLVAADATE</sequence>
<evidence type="ECO:0000313" key="7">
    <source>
        <dbReference type="Proteomes" id="UP001501637"/>
    </source>
</evidence>